<dbReference type="OrthoDB" id="19714at2759"/>
<name>A0A2S2QVV4_9HEMI</name>
<dbReference type="GO" id="GO:0005829">
    <property type="term" value="C:cytosol"/>
    <property type="evidence" value="ECO:0007669"/>
    <property type="project" value="TreeGrafter"/>
</dbReference>
<reference evidence="8" key="2">
    <citation type="submission" date="2025-04" db="UniProtKB">
        <authorList>
            <consortium name="RefSeq"/>
        </authorList>
    </citation>
    <scope>IDENTIFICATION</scope>
    <source>
        <tissue evidence="8">Whole body</tissue>
    </source>
</reference>
<dbReference type="Pfam" id="PF03517">
    <property type="entry name" value="Voldacs"/>
    <property type="match status" value="1"/>
</dbReference>
<dbReference type="InterPro" id="IPR039924">
    <property type="entry name" value="ICln/Lot5/Saf5"/>
</dbReference>
<dbReference type="GeneID" id="112683235"/>
<sequence length="178" mass="20680">MDTLVNFNEEDEIIQHSEPNIAFIVDEVTFGKGTLYVAESKLYWKNDANNQTVSVDYKSMCVFGTCNHPTVHEKPCMQIIVDFTFKPSDSVPFQNGNSHENNSVNEEENNVENEEEEEEMKSKIKLVPDNPECLTEIYEAFTRVQPLHNSHDSDSEDDEFYYNENDEFEDNDEDENMN</sequence>
<dbReference type="PANTHER" id="PTHR21399">
    <property type="entry name" value="CHLORIDE CONDUCTANCE REGULATORY PROTEIN ICLN"/>
    <property type="match status" value="1"/>
</dbReference>
<dbReference type="GO" id="GO:0034715">
    <property type="term" value="C:pICln-Sm protein complex"/>
    <property type="evidence" value="ECO:0007669"/>
    <property type="project" value="TreeGrafter"/>
</dbReference>
<organism evidence="6">
    <name type="scientific">Sipha flava</name>
    <name type="common">yellow sugarcane aphid</name>
    <dbReference type="NCBI Taxonomy" id="143950"/>
    <lineage>
        <taxon>Eukaryota</taxon>
        <taxon>Metazoa</taxon>
        <taxon>Ecdysozoa</taxon>
        <taxon>Arthropoda</taxon>
        <taxon>Hexapoda</taxon>
        <taxon>Insecta</taxon>
        <taxon>Pterygota</taxon>
        <taxon>Neoptera</taxon>
        <taxon>Paraneoptera</taxon>
        <taxon>Hemiptera</taxon>
        <taxon>Sternorrhyncha</taxon>
        <taxon>Aphidomorpha</taxon>
        <taxon>Aphidoidea</taxon>
        <taxon>Aphididae</taxon>
        <taxon>Sipha</taxon>
    </lineage>
</organism>
<keyword evidence="7" id="KW-1185">Reference proteome</keyword>
<accession>A0A2S2QVV4</accession>
<dbReference type="AlphaFoldDB" id="A0A2S2QVV4"/>
<evidence type="ECO:0000256" key="3">
    <source>
        <dbReference type="ARBA" id="ARBA00022490"/>
    </source>
</evidence>
<gene>
    <name evidence="8" type="primary">LOC112683235</name>
    <name evidence="6" type="ORF">g.18992</name>
</gene>
<keyword evidence="3" id="KW-0963">Cytoplasm</keyword>
<evidence type="ECO:0000313" key="6">
    <source>
        <dbReference type="EMBL" id="MBY81897.1"/>
    </source>
</evidence>
<protein>
    <submittedName>
        <fullName evidence="8">Methylosome subunit pICln-like</fullName>
    </submittedName>
</protein>
<evidence type="ECO:0000256" key="5">
    <source>
        <dbReference type="SAM" id="MobiDB-lite"/>
    </source>
</evidence>
<dbReference type="GO" id="GO:0000387">
    <property type="term" value="P:spliceosomal snRNP assembly"/>
    <property type="evidence" value="ECO:0007669"/>
    <property type="project" value="TreeGrafter"/>
</dbReference>
<dbReference type="EMBL" id="GGMS01012694">
    <property type="protein sequence ID" value="MBY81897.1"/>
    <property type="molecule type" value="Transcribed_RNA"/>
</dbReference>
<comment type="subcellular location">
    <subcellularLocation>
        <location evidence="2">Cytoplasm</location>
    </subcellularLocation>
    <subcellularLocation>
        <location evidence="1">Nucleus</location>
    </subcellularLocation>
</comment>
<proteinExistence type="predicted"/>
<dbReference type="Gene3D" id="2.30.29.30">
    <property type="entry name" value="Pleckstrin-homology domain (PH domain)/Phosphotyrosine-binding domain (PTB)"/>
    <property type="match status" value="1"/>
</dbReference>
<dbReference type="GO" id="GO:0005681">
    <property type="term" value="C:spliceosomal complex"/>
    <property type="evidence" value="ECO:0007669"/>
    <property type="project" value="TreeGrafter"/>
</dbReference>
<dbReference type="PANTHER" id="PTHR21399:SF0">
    <property type="entry name" value="METHYLOSOME SUBUNIT PICLN"/>
    <property type="match status" value="1"/>
</dbReference>
<dbReference type="GO" id="GO:0045292">
    <property type="term" value="P:mRNA cis splicing, via spliceosome"/>
    <property type="evidence" value="ECO:0007669"/>
    <property type="project" value="TreeGrafter"/>
</dbReference>
<evidence type="ECO:0000256" key="4">
    <source>
        <dbReference type="ARBA" id="ARBA00023242"/>
    </source>
</evidence>
<keyword evidence="4" id="KW-0539">Nucleus</keyword>
<feature type="compositionally biased region" description="Acidic residues" evidence="5">
    <location>
        <begin position="154"/>
        <end position="178"/>
    </location>
</feature>
<evidence type="ECO:0000313" key="8">
    <source>
        <dbReference type="RefSeq" id="XP_025409937.1"/>
    </source>
</evidence>
<evidence type="ECO:0000256" key="1">
    <source>
        <dbReference type="ARBA" id="ARBA00004123"/>
    </source>
</evidence>
<dbReference type="InterPro" id="IPR011993">
    <property type="entry name" value="PH-like_dom_sf"/>
</dbReference>
<reference evidence="6" key="1">
    <citation type="submission" date="2018-04" db="EMBL/GenBank/DDBJ databases">
        <title>Transcriptome assembly of Sipha flava.</title>
        <authorList>
            <person name="Scully E.D."/>
            <person name="Geib S.M."/>
            <person name="Palmer N.A."/>
            <person name="Koch K."/>
            <person name="Bradshaw J."/>
            <person name="Heng-Moss T."/>
            <person name="Sarath G."/>
        </authorList>
    </citation>
    <scope>NUCLEOTIDE SEQUENCE</scope>
</reference>
<evidence type="ECO:0000256" key="2">
    <source>
        <dbReference type="ARBA" id="ARBA00004496"/>
    </source>
</evidence>
<feature type="compositionally biased region" description="Acidic residues" evidence="5">
    <location>
        <begin position="105"/>
        <end position="119"/>
    </location>
</feature>
<feature type="region of interest" description="Disordered" evidence="5">
    <location>
        <begin position="147"/>
        <end position="178"/>
    </location>
</feature>
<dbReference type="RefSeq" id="XP_025409937.1">
    <property type="nucleotide sequence ID" value="XM_025554152.1"/>
</dbReference>
<dbReference type="Proteomes" id="UP000694846">
    <property type="component" value="Unplaced"/>
</dbReference>
<evidence type="ECO:0000313" key="7">
    <source>
        <dbReference type="Proteomes" id="UP000694846"/>
    </source>
</evidence>
<feature type="region of interest" description="Disordered" evidence="5">
    <location>
        <begin position="91"/>
        <end position="126"/>
    </location>
</feature>